<dbReference type="GO" id="GO:0042765">
    <property type="term" value="C:GPI-anchor transamidase complex"/>
    <property type="evidence" value="ECO:0007669"/>
    <property type="project" value="InterPro"/>
</dbReference>
<sequence>MALVLSGQGEKASPVLQFARKYCAHIGYFLGLLGFLWLLVLPTQSLSRRTYLSENAMMPGQVDVGFGSSKHLDAMQSVEHHGQDMQKVFGQLGLDSEVQRIDGGGINVHGVLRAPRSDAVEALVVAAAWDTRNGTNTDAVRLLAGLAQYTAEQVYWAKDIIFLVTDSGERGVEAWLRAYHGEGGVLRERSGLIQAALALEMPLAGAYTGLALHFEGRSGQLPNLDFLNIVKHVARQEKLPVYYHGLPDMPGRAPGVEQYLRSARLLLSQVRAQAVGSSVGVHAPFLHYGIDALTVVGLQAGGGRARDLVAVGRTVEGTLRSLNNLLERFHQSFFFYLLSGNGGFSKSGLFISIGNYVPAAVLLAAALMFHAMDLWWRQGPDVTRAESPKDRITRINTYHGFLRSTLPGSIALMVRVHVLGALLFAIPFVVPKVVVSDSTTTGYMFTMFVASVTLMLHLSDSMWNPKVASDWRQLKALVAVYVAWVVALLAVMNFSLALAMFAVVGLPLMLTRAADEQTRWTRGCTLLMLAAFSPMVVLTAIRYLVGSEAVGGSSSLFKTFLSDYSLFGSPVYPLVCLVYWPVNVLCMVIALMP</sequence>
<dbReference type="Proteomes" id="UP001149813">
    <property type="component" value="Unassembled WGS sequence"/>
</dbReference>
<keyword evidence="1" id="KW-0472">Membrane</keyword>
<dbReference type="PANTHER" id="PTHR13304">
    <property type="entry name" value="GLYCOSYLPHOSPHATIDYLINOSITOL ANCHOR ATTACHMENT 1 PROTEIN"/>
    <property type="match status" value="1"/>
</dbReference>
<feature type="transmembrane region" description="Helical" evidence="1">
    <location>
        <begin position="410"/>
        <end position="430"/>
    </location>
</feature>
<dbReference type="PANTHER" id="PTHR13304:SF0">
    <property type="entry name" value="GLYCOSYLPHOSPHATIDYLINOSITOL ANCHOR ATTACHMENT 1 PROTEIN"/>
    <property type="match status" value="1"/>
</dbReference>
<dbReference type="GO" id="GO:0016255">
    <property type="term" value="P:attachment of GPI anchor to protein"/>
    <property type="evidence" value="ECO:0007669"/>
    <property type="project" value="TreeGrafter"/>
</dbReference>
<feature type="transmembrane region" description="Helical" evidence="1">
    <location>
        <begin position="571"/>
        <end position="592"/>
    </location>
</feature>
<evidence type="ECO:0000313" key="2">
    <source>
        <dbReference type="EMBL" id="KAJ1722434.1"/>
    </source>
</evidence>
<dbReference type="AlphaFoldDB" id="A0A9W7Y1S8"/>
<keyword evidence="1" id="KW-0812">Transmembrane</keyword>
<keyword evidence="3" id="KW-1185">Reference proteome</keyword>
<proteinExistence type="predicted"/>
<dbReference type="Gene3D" id="3.40.630.10">
    <property type="entry name" value="Zn peptidases"/>
    <property type="match status" value="1"/>
</dbReference>
<feature type="transmembrane region" description="Helical" evidence="1">
    <location>
        <begin position="22"/>
        <end position="41"/>
    </location>
</feature>
<gene>
    <name evidence="2" type="primary">GAA1</name>
    <name evidence="2" type="ORF">LPJ53_003160</name>
</gene>
<keyword evidence="1" id="KW-1133">Transmembrane helix</keyword>
<evidence type="ECO:0000256" key="1">
    <source>
        <dbReference type="SAM" id="Phobius"/>
    </source>
</evidence>
<dbReference type="InterPro" id="IPR007246">
    <property type="entry name" value="Gaa1"/>
</dbReference>
<feature type="transmembrane region" description="Helical" evidence="1">
    <location>
        <begin position="442"/>
        <end position="458"/>
    </location>
</feature>
<feature type="transmembrane region" description="Helical" evidence="1">
    <location>
        <begin position="349"/>
        <end position="372"/>
    </location>
</feature>
<organism evidence="2 3">
    <name type="scientific">Coemansia erecta</name>
    <dbReference type="NCBI Taxonomy" id="147472"/>
    <lineage>
        <taxon>Eukaryota</taxon>
        <taxon>Fungi</taxon>
        <taxon>Fungi incertae sedis</taxon>
        <taxon>Zoopagomycota</taxon>
        <taxon>Kickxellomycotina</taxon>
        <taxon>Kickxellomycetes</taxon>
        <taxon>Kickxellales</taxon>
        <taxon>Kickxellaceae</taxon>
        <taxon>Coemansia</taxon>
    </lineage>
</organism>
<protein>
    <submittedName>
        <fullName evidence="2">Glycosyl phosphatidyl inositol protein transamidase complex subunit</fullName>
    </submittedName>
</protein>
<name>A0A9W7Y1S8_9FUNG</name>
<dbReference type="OrthoDB" id="445301at2759"/>
<accession>A0A9W7Y1S8</accession>
<evidence type="ECO:0000313" key="3">
    <source>
        <dbReference type="Proteomes" id="UP001149813"/>
    </source>
</evidence>
<dbReference type="EMBL" id="JANBOJ010000112">
    <property type="protein sequence ID" value="KAJ1722434.1"/>
    <property type="molecule type" value="Genomic_DNA"/>
</dbReference>
<comment type="caution">
    <text evidence="2">The sequence shown here is derived from an EMBL/GenBank/DDBJ whole genome shotgun (WGS) entry which is preliminary data.</text>
</comment>
<feature type="transmembrane region" description="Helical" evidence="1">
    <location>
        <begin position="478"/>
        <end position="511"/>
    </location>
</feature>
<feature type="transmembrane region" description="Helical" evidence="1">
    <location>
        <begin position="523"/>
        <end position="545"/>
    </location>
</feature>
<reference evidence="2" key="1">
    <citation type="submission" date="2022-07" db="EMBL/GenBank/DDBJ databases">
        <title>Phylogenomic reconstructions and comparative analyses of Kickxellomycotina fungi.</title>
        <authorList>
            <person name="Reynolds N.K."/>
            <person name="Stajich J.E."/>
            <person name="Barry K."/>
            <person name="Grigoriev I.V."/>
            <person name="Crous P."/>
            <person name="Smith M.E."/>
        </authorList>
    </citation>
    <scope>NUCLEOTIDE SEQUENCE</scope>
    <source>
        <strain evidence="2">NBRC 32514</strain>
    </source>
</reference>
<dbReference type="Pfam" id="PF04114">
    <property type="entry name" value="Gaa1"/>
    <property type="match status" value="1"/>
</dbReference>